<comment type="pathway">
    <text evidence="1">Carbohydrate acid metabolism.</text>
</comment>
<dbReference type="SUPFAM" id="SSF51569">
    <property type="entry name" value="Aldolase"/>
    <property type="match status" value="1"/>
</dbReference>
<evidence type="ECO:0000256" key="4">
    <source>
        <dbReference type="ARBA" id="ARBA00023239"/>
    </source>
</evidence>
<dbReference type="Proteomes" id="UP000248916">
    <property type="component" value="Unassembled WGS sequence"/>
</dbReference>
<dbReference type="Gene3D" id="3.20.20.70">
    <property type="entry name" value="Aldolase class I"/>
    <property type="match status" value="1"/>
</dbReference>
<comment type="subunit">
    <text evidence="3">Homotrimer.</text>
</comment>
<dbReference type="InterPro" id="IPR013785">
    <property type="entry name" value="Aldolase_TIM"/>
</dbReference>
<evidence type="ECO:0000256" key="1">
    <source>
        <dbReference type="ARBA" id="ARBA00004761"/>
    </source>
</evidence>
<evidence type="ECO:0000256" key="2">
    <source>
        <dbReference type="ARBA" id="ARBA00006906"/>
    </source>
</evidence>
<keyword evidence="7" id="KW-1185">Reference proteome</keyword>
<dbReference type="PANTHER" id="PTHR30246">
    <property type="entry name" value="2-KETO-3-DEOXY-6-PHOSPHOGLUCONATE ALDOLASE"/>
    <property type="match status" value="1"/>
</dbReference>
<dbReference type="OrthoDB" id="7204076at2"/>
<dbReference type="GO" id="GO:0016829">
    <property type="term" value="F:lyase activity"/>
    <property type="evidence" value="ECO:0007669"/>
    <property type="project" value="UniProtKB-KW"/>
</dbReference>
<keyword evidence="4" id="KW-0456">Lyase</keyword>
<evidence type="ECO:0000313" key="6">
    <source>
        <dbReference type="EMBL" id="PZX10130.1"/>
    </source>
</evidence>
<dbReference type="AlphaFoldDB" id="A0A2W7MQB0"/>
<protein>
    <submittedName>
        <fullName evidence="6">2-keto-3-deoxy-phosphogalactonate aldolase</fullName>
    </submittedName>
</protein>
<reference evidence="6 7" key="1">
    <citation type="submission" date="2018-06" db="EMBL/GenBank/DDBJ databases">
        <title>Genomic Encyclopedia of Archaeal and Bacterial Type Strains, Phase II (KMG-II): from individual species to whole genera.</title>
        <authorList>
            <person name="Goeker M."/>
        </authorList>
    </citation>
    <scope>NUCLEOTIDE SEQUENCE [LARGE SCALE GENOMIC DNA]</scope>
    <source>
        <strain evidence="6 7">DSM 22009</strain>
    </source>
</reference>
<evidence type="ECO:0000256" key="5">
    <source>
        <dbReference type="ARBA" id="ARBA00023277"/>
    </source>
</evidence>
<evidence type="ECO:0000256" key="3">
    <source>
        <dbReference type="ARBA" id="ARBA00011233"/>
    </source>
</evidence>
<dbReference type="PANTHER" id="PTHR30246:SF1">
    <property type="entry name" value="2-DEHYDRO-3-DEOXY-6-PHOSPHOGALACTONATE ALDOLASE-RELATED"/>
    <property type="match status" value="1"/>
</dbReference>
<accession>A0A2W7MQB0</accession>
<gene>
    <name evidence="6" type="ORF">LX81_04302</name>
</gene>
<dbReference type="NCBIfam" id="NF006600">
    <property type="entry name" value="PRK09140.1"/>
    <property type="match status" value="1"/>
</dbReference>
<proteinExistence type="inferred from homology"/>
<organism evidence="6 7">
    <name type="scientific">Palleronia aestuarii</name>
    <dbReference type="NCBI Taxonomy" id="568105"/>
    <lineage>
        <taxon>Bacteria</taxon>
        <taxon>Pseudomonadati</taxon>
        <taxon>Pseudomonadota</taxon>
        <taxon>Alphaproteobacteria</taxon>
        <taxon>Rhodobacterales</taxon>
        <taxon>Roseobacteraceae</taxon>
        <taxon>Palleronia</taxon>
    </lineage>
</organism>
<dbReference type="InterPro" id="IPR000887">
    <property type="entry name" value="Aldlse_KDPG_KHG"/>
</dbReference>
<sequence length="201" mass="21192">MTRELIAILRGIDPEEADAISDVLVEAGITRIEVPLNSPKPLVSIRRMAERHAGRTEIGAGTVLQPAQVEEVRAAGGMLIVSPNFNPAVVTATRDAEMKSYPGVLTPSECFAALAAGATGLKVFPAFQMGVEGLKAIRAVLPVETAIYMVGGVGPSNFAEWRAAGATGFGIGTALYRPGDDARDVGVRAREMVSAWEETCR</sequence>
<comment type="caution">
    <text evidence="6">The sequence shown here is derived from an EMBL/GenBank/DDBJ whole genome shotgun (WGS) entry which is preliminary data.</text>
</comment>
<dbReference type="CDD" id="cd00452">
    <property type="entry name" value="KDPG_aldolase"/>
    <property type="match status" value="1"/>
</dbReference>
<dbReference type="EMBL" id="QKZL01000053">
    <property type="protein sequence ID" value="PZX10130.1"/>
    <property type="molecule type" value="Genomic_DNA"/>
</dbReference>
<name>A0A2W7MQB0_9RHOB</name>
<keyword evidence="5" id="KW-0119">Carbohydrate metabolism</keyword>
<dbReference type="RefSeq" id="WP_111539233.1">
    <property type="nucleotide sequence ID" value="NZ_QKZL01000053.1"/>
</dbReference>
<evidence type="ECO:0000313" key="7">
    <source>
        <dbReference type="Proteomes" id="UP000248916"/>
    </source>
</evidence>
<dbReference type="Pfam" id="PF01081">
    <property type="entry name" value="Aldolase"/>
    <property type="match status" value="1"/>
</dbReference>
<comment type="similarity">
    <text evidence="2">Belongs to the KHG/KDPG aldolase family.</text>
</comment>